<proteinExistence type="predicted"/>
<name>A0ABT8L1F5_9BACT</name>
<dbReference type="PRINTS" id="PR00598">
    <property type="entry name" value="HTHMARR"/>
</dbReference>
<dbReference type="EMBL" id="JAUJEB010000001">
    <property type="protein sequence ID" value="MDN5210665.1"/>
    <property type="molecule type" value="Genomic_DNA"/>
</dbReference>
<keyword evidence="1" id="KW-0805">Transcription regulation</keyword>
<evidence type="ECO:0000313" key="6">
    <source>
        <dbReference type="Proteomes" id="UP001172083"/>
    </source>
</evidence>
<evidence type="ECO:0000256" key="1">
    <source>
        <dbReference type="ARBA" id="ARBA00023015"/>
    </source>
</evidence>
<dbReference type="PROSITE" id="PS50995">
    <property type="entry name" value="HTH_MARR_2"/>
    <property type="match status" value="1"/>
</dbReference>
<keyword evidence="6" id="KW-1185">Reference proteome</keyword>
<dbReference type="Pfam" id="PF12802">
    <property type="entry name" value="MarR_2"/>
    <property type="match status" value="1"/>
</dbReference>
<dbReference type="RefSeq" id="WP_346756007.1">
    <property type="nucleotide sequence ID" value="NZ_JAUJEB010000001.1"/>
</dbReference>
<feature type="domain" description="HTH marR-type" evidence="4">
    <location>
        <begin position="8"/>
        <end position="141"/>
    </location>
</feature>
<dbReference type="PANTHER" id="PTHR42756">
    <property type="entry name" value="TRANSCRIPTIONAL REGULATOR, MARR"/>
    <property type="match status" value="1"/>
</dbReference>
<sequence>MDEGTNNVNRLGQSLEKLFLKMQEVDNTCVELTKDISKQDLSLIGNIGIKGEVIMREIAEFLETPLSTATWIVDKLVAKRYLKRYNSIEDRRIVKVGLTNKGQKTYELFQRQKMLMGERILKDLSLKDQSNLISLLEKITQNLNAHTPA</sequence>
<dbReference type="PANTHER" id="PTHR42756:SF1">
    <property type="entry name" value="TRANSCRIPTIONAL REPRESSOR OF EMRAB OPERON"/>
    <property type="match status" value="1"/>
</dbReference>
<protein>
    <submittedName>
        <fullName evidence="5">MarR family transcriptional regulator</fullName>
    </submittedName>
</protein>
<evidence type="ECO:0000259" key="4">
    <source>
        <dbReference type="PROSITE" id="PS50995"/>
    </source>
</evidence>
<evidence type="ECO:0000313" key="5">
    <source>
        <dbReference type="EMBL" id="MDN5210665.1"/>
    </source>
</evidence>
<keyword evidence="3" id="KW-0804">Transcription</keyword>
<reference evidence="5" key="1">
    <citation type="submission" date="2023-06" db="EMBL/GenBank/DDBJ databases">
        <title>Genomic of Agaribacillus aureum.</title>
        <authorList>
            <person name="Wang G."/>
        </authorList>
    </citation>
    <scope>NUCLEOTIDE SEQUENCE</scope>
    <source>
        <strain evidence="5">BMA12</strain>
    </source>
</reference>
<dbReference type="InterPro" id="IPR036388">
    <property type="entry name" value="WH-like_DNA-bd_sf"/>
</dbReference>
<dbReference type="Gene3D" id="1.10.10.10">
    <property type="entry name" value="Winged helix-like DNA-binding domain superfamily/Winged helix DNA-binding domain"/>
    <property type="match status" value="1"/>
</dbReference>
<evidence type="ECO:0000256" key="2">
    <source>
        <dbReference type="ARBA" id="ARBA00023125"/>
    </source>
</evidence>
<comment type="caution">
    <text evidence="5">The sequence shown here is derived from an EMBL/GenBank/DDBJ whole genome shotgun (WGS) entry which is preliminary data.</text>
</comment>
<accession>A0ABT8L1F5</accession>
<dbReference type="InterPro" id="IPR000835">
    <property type="entry name" value="HTH_MarR-typ"/>
</dbReference>
<dbReference type="SUPFAM" id="SSF46785">
    <property type="entry name" value="Winged helix' DNA-binding domain"/>
    <property type="match status" value="1"/>
</dbReference>
<evidence type="ECO:0000256" key="3">
    <source>
        <dbReference type="ARBA" id="ARBA00023163"/>
    </source>
</evidence>
<dbReference type="InterPro" id="IPR036390">
    <property type="entry name" value="WH_DNA-bd_sf"/>
</dbReference>
<dbReference type="SMART" id="SM00347">
    <property type="entry name" value="HTH_MARR"/>
    <property type="match status" value="1"/>
</dbReference>
<keyword evidence="2" id="KW-0238">DNA-binding</keyword>
<gene>
    <name evidence="5" type="ORF">QQ020_01360</name>
</gene>
<organism evidence="5 6">
    <name type="scientific">Agaribacillus aureus</name>
    <dbReference type="NCBI Taxonomy" id="3051825"/>
    <lineage>
        <taxon>Bacteria</taxon>
        <taxon>Pseudomonadati</taxon>
        <taxon>Bacteroidota</taxon>
        <taxon>Cytophagia</taxon>
        <taxon>Cytophagales</taxon>
        <taxon>Splendidivirgaceae</taxon>
        <taxon>Agaribacillus</taxon>
    </lineage>
</organism>
<dbReference type="Proteomes" id="UP001172083">
    <property type="component" value="Unassembled WGS sequence"/>
</dbReference>